<evidence type="ECO:0000313" key="10">
    <source>
        <dbReference type="Proteomes" id="UP000078237"/>
    </source>
</evidence>
<feature type="transmembrane region" description="Helical" evidence="7">
    <location>
        <begin position="53"/>
        <end position="77"/>
    </location>
</feature>
<dbReference type="Pfam" id="PF20684">
    <property type="entry name" value="Fung_rhodopsin"/>
    <property type="match status" value="1"/>
</dbReference>
<keyword evidence="10" id="KW-1185">Reference proteome</keyword>
<accession>A0A175WBE6</accession>
<keyword evidence="2 7" id="KW-0812">Transmembrane</keyword>
<feature type="transmembrane region" description="Helical" evidence="7">
    <location>
        <begin position="268"/>
        <end position="286"/>
    </location>
</feature>
<comment type="subcellular location">
    <subcellularLocation>
        <location evidence="1">Membrane</location>
        <topology evidence="1">Multi-pass membrane protein</topology>
    </subcellularLocation>
</comment>
<feature type="transmembrane region" description="Helical" evidence="7">
    <location>
        <begin position="232"/>
        <end position="256"/>
    </location>
</feature>
<name>A0A175WBE6_9PEZI</name>
<feature type="compositionally biased region" description="Polar residues" evidence="6">
    <location>
        <begin position="320"/>
        <end position="333"/>
    </location>
</feature>
<dbReference type="PANTHER" id="PTHR33048:SF47">
    <property type="entry name" value="INTEGRAL MEMBRANE PROTEIN-RELATED"/>
    <property type="match status" value="1"/>
</dbReference>
<dbReference type="OrthoDB" id="3648173at2759"/>
<sequence>MLRPTEGGLRWQPATFAYNGLKLSLCPIAISRSHHRLLHPTQTLDPDSYESWAGVPIAVVTVSLAIATTAVCLWTYARAVLISQFGADDWAAIVALILAMGSGIMVAASAFTSSGRAFSVACSLNALLDTMIRGKLPSVDGTRELVLGWLQTFYISIVLYNGSPTATKLTFLLQYYRILGGTGQIPKAIMVAFVIIAQWSILQLLLVIFTYTPTPIQKFWLPEAPGTCIPSLPFWYVNAVGNIITDVIVFVLPLPVLSRLNLRRNQKLSLIAVFCLGFFASVNALHLSTHKLGSGITCACLPTLQPLLAKYLPSLQLQTRQSDSNNRKYYQRSSGRDGASHPSRLRSSNENGSSRDIKIMYPEDLELQSEDRFDKEIRVNVEPLVDAPLQLRTSQQRIRVGSPGLQTMGIEVKRDVVMAMGDRSPA</sequence>
<evidence type="ECO:0000256" key="6">
    <source>
        <dbReference type="SAM" id="MobiDB-lite"/>
    </source>
</evidence>
<proteinExistence type="inferred from homology"/>
<evidence type="ECO:0000313" key="9">
    <source>
        <dbReference type="EMBL" id="KXX80580.1"/>
    </source>
</evidence>
<evidence type="ECO:0000259" key="8">
    <source>
        <dbReference type="Pfam" id="PF20684"/>
    </source>
</evidence>
<feature type="domain" description="Rhodopsin" evidence="8">
    <location>
        <begin position="76"/>
        <end position="282"/>
    </location>
</feature>
<evidence type="ECO:0000256" key="5">
    <source>
        <dbReference type="ARBA" id="ARBA00038359"/>
    </source>
</evidence>
<dbReference type="VEuPathDB" id="FungiDB:MMYC01_202240"/>
<dbReference type="STRING" id="100816.A0A175WBE6"/>
<feature type="transmembrane region" description="Helical" evidence="7">
    <location>
        <begin position="89"/>
        <end position="111"/>
    </location>
</feature>
<dbReference type="Proteomes" id="UP000078237">
    <property type="component" value="Unassembled WGS sequence"/>
</dbReference>
<reference evidence="9 10" key="1">
    <citation type="journal article" date="2016" name="Genome Announc.">
        <title>Genome Sequence of Madurella mycetomatis mm55, Isolated from a Human Mycetoma Case in Sudan.</title>
        <authorList>
            <person name="Smit S."/>
            <person name="Derks M.F."/>
            <person name="Bervoets S."/>
            <person name="Fahal A."/>
            <person name="van Leeuwen W."/>
            <person name="van Belkum A."/>
            <person name="van de Sande W.W."/>
        </authorList>
    </citation>
    <scope>NUCLEOTIDE SEQUENCE [LARGE SCALE GENOMIC DNA]</scope>
    <source>
        <strain evidence="10">mm55</strain>
    </source>
</reference>
<evidence type="ECO:0000256" key="1">
    <source>
        <dbReference type="ARBA" id="ARBA00004141"/>
    </source>
</evidence>
<feature type="region of interest" description="Disordered" evidence="6">
    <location>
        <begin position="320"/>
        <end position="357"/>
    </location>
</feature>
<dbReference type="AlphaFoldDB" id="A0A175WBE6"/>
<dbReference type="GO" id="GO:0016020">
    <property type="term" value="C:membrane"/>
    <property type="evidence" value="ECO:0007669"/>
    <property type="project" value="UniProtKB-SubCell"/>
</dbReference>
<comment type="caution">
    <text evidence="9">The sequence shown here is derived from an EMBL/GenBank/DDBJ whole genome shotgun (WGS) entry which is preliminary data.</text>
</comment>
<evidence type="ECO:0000256" key="4">
    <source>
        <dbReference type="ARBA" id="ARBA00023136"/>
    </source>
</evidence>
<gene>
    <name evidence="9" type="ORF">MMYC01_202240</name>
</gene>
<evidence type="ECO:0000256" key="2">
    <source>
        <dbReference type="ARBA" id="ARBA00022692"/>
    </source>
</evidence>
<evidence type="ECO:0000256" key="3">
    <source>
        <dbReference type="ARBA" id="ARBA00022989"/>
    </source>
</evidence>
<dbReference type="InterPro" id="IPR052337">
    <property type="entry name" value="SAT4-like"/>
</dbReference>
<keyword evidence="3 7" id="KW-1133">Transmembrane helix</keyword>
<feature type="transmembrane region" description="Helical" evidence="7">
    <location>
        <begin position="188"/>
        <end position="212"/>
    </location>
</feature>
<dbReference type="InterPro" id="IPR049326">
    <property type="entry name" value="Rhodopsin_dom_fungi"/>
</dbReference>
<evidence type="ECO:0000256" key="7">
    <source>
        <dbReference type="SAM" id="Phobius"/>
    </source>
</evidence>
<feature type="transmembrane region" description="Helical" evidence="7">
    <location>
        <begin position="153"/>
        <end position="176"/>
    </location>
</feature>
<comment type="similarity">
    <text evidence="5">Belongs to the SAT4 family.</text>
</comment>
<dbReference type="EMBL" id="LCTW02000056">
    <property type="protein sequence ID" value="KXX80580.1"/>
    <property type="molecule type" value="Genomic_DNA"/>
</dbReference>
<keyword evidence="4 7" id="KW-0472">Membrane</keyword>
<organism evidence="9 10">
    <name type="scientific">Madurella mycetomatis</name>
    <dbReference type="NCBI Taxonomy" id="100816"/>
    <lineage>
        <taxon>Eukaryota</taxon>
        <taxon>Fungi</taxon>
        <taxon>Dikarya</taxon>
        <taxon>Ascomycota</taxon>
        <taxon>Pezizomycotina</taxon>
        <taxon>Sordariomycetes</taxon>
        <taxon>Sordariomycetidae</taxon>
        <taxon>Sordariales</taxon>
        <taxon>Sordariales incertae sedis</taxon>
        <taxon>Madurella</taxon>
    </lineage>
</organism>
<protein>
    <recommendedName>
        <fullName evidence="8">Rhodopsin domain-containing protein</fullName>
    </recommendedName>
</protein>
<dbReference type="PANTHER" id="PTHR33048">
    <property type="entry name" value="PTH11-LIKE INTEGRAL MEMBRANE PROTEIN (AFU_ORTHOLOGUE AFUA_5G11245)"/>
    <property type="match status" value="1"/>
</dbReference>